<sequence>MASLPAELLSEVFLASIPLFDNDEGDRAQFPWTLTHVCRHWRRSAISFPQLWSSLDLELTSSNEERDGNATLSMLEAYLERSREHPLVFRVVYDNSTRIMGNLFLETLSEHMRRWRTVYLDCLNMQAVDYLSQGAPSDYPRLREVVFTNNAFPFTLSIDAPMFEPLPWAQLTRFHDDCGWPSDNARLWEILGLLTNVVDLHVAFCELPAFEAPIILEHVEFATFAVHTFADRELCLEQILECFQLPRLKGLSLHTLGRAGETVLYPVPEFVQGIQLRVLRLCGAVNLSNDMFISVLKALPSLVDFSMDWITLQPGDVFAALKPVGGEKDALLPALKALRVADLSIFNLADLLPVLWDLLSVRFSRGGLQLFEMHLDSVQGNDPVIPDTLEKFGETTRYKVCVKRTDRFFWTYGMSKEFV</sequence>
<gene>
    <name evidence="1" type="ORF">MYCIT1_LOCUS26507</name>
</gene>
<accession>A0AAD2HMH3</accession>
<keyword evidence="2" id="KW-1185">Reference proteome</keyword>
<comment type="caution">
    <text evidence="1">The sequence shown here is derived from an EMBL/GenBank/DDBJ whole genome shotgun (WGS) entry which is preliminary data.</text>
</comment>
<dbReference type="EMBL" id="CAVNYO010000419">
    <property type="protein sequence ID" value="CAK5277488.1"/>
    <property type="molecule type" value="Genomic_DNA"/>
</dbReference>
<evidence type="ECO:0000313" key="2">
    <source>
        <dbReference type="Proteomes" id="UP001295794"/>
    </source>
</evidence>
<evidence type="ECO:0000313" key="1">
    <source>
        <dbReference type="EMBL" id="CAK5277488.1"/>
    </source>
</evidence>
<protein>
    <recommendedName>
        <fullName evidence="3">F-box domain-containing protein</fullName>
    </recommendedName>
</protein>
<proteinExistence type="predicted"/>
<name>A0AAD2HMH3_9AGAR</name>
<evidence type="ECO:0008006" key="3">
    <source>
        <dbReference type="Google" id="ProtNLM"/>
    </source>
</evidence>
<reference evidence="1" key="1">
    <citation type="submission" date="2023-11" db="EMBL/GenBank/DDBJ databases">
        <authorList>
            <person name="De Vega J J."/>
            <person name="De Vega J J."/>
        </authorList>
    </citation>
    <scope>NUCLEOTIDE SEQUENCE</scope>
</reference>
<organism evidence="1 2">
    <name type="scientific">Mycena citricolor</name>
    <dbReference type="NCBI Taxonomy" id="2018698"/>
    <lineage>
        <taxon>Eukaryota</taxon>
        <taxon>Fungi</taxon>
        <taxon>Dikarya</taxon>
        <taxon>Basidiomycota</taxon>
        <taxon>Agaricomycotina</taxon>
        <taxon>Agaricomycetes</taxon>
        <taxon>Agaricomycetidae</taxon>
        <taxon>Agaricales</taxon>
        <taxon>Marasmiineae</taxon>
        <taxon>Mycenaceae</taxon>
        <taxon>Mycena</taxon>
    </lineage>
</organism>
<dbReference type="AlphaFoldDB" id="A0AAD2HMH3"/>
<dbReference type="Proteomes" id="UP001295794">
    <property type="component" value="Unassembled WGS sequence"/>
</dbReference>